<dbReference type="SUPFAM" id="SSF55399">
    <property type="entry name" value="Subtilisin inhibitor"/>
    <property type="match status" value="1"/>
</dbReference>
<gene>
    <name evidence="9" type="ORF">SAMN05421854_10332</name>
</gene>
<keyword evidence="5" id="KW-0722">Serine protease inhibitor</keyword>
<sequence length="123" mass="13018">MVFSSFAPVAAALIGFGGLAAPHVPESVMQLTMHETSGRVTSVSLTCDPAGGTHRHRDTACATLTAVDGDFARITPHRQKCTMIYSPVDVTALGSWRGTQVTYRTTYPNKCAADSQSNGVFAL</sequence>
<keyword evidence="3" id="KW-0964">Secreted</keyword>
<dbReference type="EMBL" id="FOWC01000003">
    <property type="protein sequence ID" value="SFO80020.1"/>
    <property type="molecule type" value="Genomic_DNA"/>
</dbReference>
<evidence type="ECO:0000256" key="1">
    <source>
        <dbReference type="ARBA" id="ARBA00004613"/>
    </source>
</evidence>
<feature type="domain" description="Subtilisin inhibitor" evidence="8">
    <location>
        <begin position="29"/>
        <end position="109"/>
    </location>
</feature>
<evidence type="ECO:0000256" key="7">
    <source>
        <dbReference type="SAM" id="SignalP"/>
    </source>
</evidence>
<evidence type="ECO:0000313" key="9">
    <source>
        <dbReference type="EMBL" id="SFO80020.1"/>
    </source>
</evidence>
<dbReference type="InterPro" id="IPR036819">
    <property type="entry name" value="Subtilisin_inhibitor-like_sf"/>
</dbReference>
<evidence type="ECO:0000256" key="5">
    <source>
        <dbReference type="ARBA" id="ARBA00022900"/>
    </source>
</evidence>
<comment type="similarity">
    <text evidence="2">Belongs to the protease inhibitor I16 (SSI) family.</text>
</comment>
<keyword evidence="6" id="KW-1015">Disulfide bond</keyword>
<name>A0A1I5K4T5_9PSEU</name>
<comment type="subcellular location">
    <subcellularLocation>
        <location evidence="1">Secreted</location>
    </subcellularLocation>
</comment>
<evidence type="ECO:0000256" key="6">
    <source>
        <dbReference type="ARBA" id="ARBA00023157"/>
    </source>
</evidence>
<evidence type="ECO:0000256" key="3">
    <source>
        <dbReference type="ARBA" id="ARBA00022525"/>
    </source>
</evidence>
<evidence type="ECO:0000256" key="2">
    <source>
        <dbReference type="ARBA" id="ARBA00010472"/>
    </source>
</evidence>
<dbReference type="Proteomes" id="UP000199137">
    <property type="component" value="Unassembled WGS sequence"/>
</dbReference>
<dbReference type="OrthoDB" id="4567948at2"/>
<evidence type="ECO:0000259" key="8">
    <source>
        <dbReference type="Pfam" id="PF00720"/>
    </source>
</evidence>
<dbReference type="RefSeq" id="WP_067586336.1">
    <property type="nucleotide sequence ID" value="NZ_FOWC01000003.1"/>
</dbReference>
<dbReference type="InterPro" id="IPR023549">
    <property type="entry name" value="Subtilisin_inhibitor"/>
</dbReference>
<feature type="chain" id="PRO_5044058590" evidence="7">
    <location>
        <begin position="21"/>
        <end position="123"/>
    </location>
</feature>
<dbReference type="GO" id="GO:0004867">
    <property type="term" value="F:serine-type endopeptidase inhibitor activity"/>
    <property type="evidence" value="ECO:0007669"/>
    <property type="project" value="UniProtKB-KW"/>
</dbReference>
<dbReference type="AlphaFoldDB" id="A0A1I5K4T5"/>
<evidence type="ECO:0000313" key="10">
    <source>
        <dbReference type="Proteomes" id="UP000199137"/>
    </source>
</evidence>
<dbReference type="GO" id="GO:0005576">
    <property type="term" value="C:extracellular region"/>
    <property type="evidence" value="ECO:0007669"/>
    <property type="project" value="UniProtKB-SubCell"/>
</dbReference>
<protein>
    <submittedName>
        <fullName evidence="9">Subtilisin inhibitor-like</fullName>
    </submittedName>
</protein>
<feature type="signal peptide" evidence="7">
    <location>
        <begin position="1"/>
        <end position="20"/>
    </location>
</feature>
<dbReference type="Pfam" id="PF00720">
    <property type="entry name" value="SSI"/>
    <property type="match status" value="1"/>
</dbReference>
<keyword evidence="4" id="KW-0646">Protease inhibitor</keyword>
<dbReference type="STRING" id="112413.SAMN05421854_10332"/>
<dbReference type="Gene3D" id="3.30.350.10">
    <property type="entry name" value="Subtilisin inhibitor-like"/>
    <property type="match status" value="1"/>
</dbReference>
<reference evidence="9 10" key="1">
    <citation type="submission" date="2016-10" db="EMBL/GenBank/DDBJ databases">
        <authorList>
            <person name="de Groot N.N."/>
        </authorList>
    </citation>
    <scope>NUCLEOTIDE SEQUENCE [LARGE SCALE GENOMIC DNA]</scope>
    <source>
        <strain evidence="9 10">DSM 44637</strain>
    </source>
</reference>
<proteinExistence type="inferred from homology"/>
<accession>A0A1I5K4T5</accession>
<organism evidence="9 10">
    <name type="scientific">Amycolatopsis rubida</name>
    <dbReference type="NCBI Taxonomy" id="112413"/>
    <lineage>
        <taxon>Bacteria</taxon>
        <taxon>Bacillati</taxon>
        <taxon>Actinomycetota</taxon>
        <taxon>Actinomycetes</taxon>
        <taxon>Pseudonocardiales</taxon>
        <taxon>Pseudonocardiaceae</taxon>
        <taxon>Amycolatopsis</taxon>
    </lineage>
</organism>
<evidence type="ECO:0000256" key="4">
    <source>
        <dbReference type="ARBA" id="ARBA00022690"/>
    </source>
</evidence>
<keyword evidence="7" id="KW-0732">Signal</keyword>